<dbReference type="EMBL" id="CP023526">
    <property type="protein sequence ID" value="ATF95344.1"/>
    <property type="molecule type" value="Genomic_DNA"/>
</dbReference>
<evidence type="ECO:0000313" key="2">
    <source>
        <dbReference type="EMBL" id="ATF95344.1"/>
    </source>
</evidence>
<accession>A0A291E5I5</accession>
<geneLocation type="plasmid" evidence="2 4">
    <name>unnamed</name>
</geneLocation>
<name>A0A291E5I5_9ENTR</name>
<feature type="chain" id="PRO_5044065113" evidence="1">
    <location>
        <begin position="21"/>
        <end position="106"/>
    </location>
</feature>
<gene>
    <name evidence="2" type="ORF">CO704_24890</name>
    <name evidence="3" type="ORF">NCTC12120_05198</name>
</gene>
<dbReference type="Proteomes" id="UP000251197">
    <property type="component" value="Unassembled WGS sequence"/>
</dbReference>
<evidence type="ECO:0000313" key="4">
    <source>
        <dbReference type="Proteomes" id="UP000217979"/>
    </source>
</evidence>
<reference evidence="3 5" key="2">
    <citation type="submission" date="2018-06" db="EMBL/GenBank/DDBJ databases">
        <authorList>
            <consortium name="Pathogen Informatics"/>
            <person name="Doyle S."/>
        </authorList>
    </citation>
    <scope>NUCLEOTIDE SEQUENCE [LARGE SCALE GENOMIC DNA]</scope>
    <source>
        <strain evidence="3 5">NCTC12120</strain>
    </source>
</reference>
<keyword evidence="1" id="KW-0732">Signal</keyword>
<dbReference type="Proteomes" id="UP000217979">
    <property type="component" value="Plasmid unnamed"/>
</dbReference>
<organism evidence="2 4">
    <name type="scientific">Cedecea neteri</name>
    <dbReference type="NCBI Taxonomy" id="158822"/>
    <lineage>
        <taxon>Bacteria</taxon>
        <taxon>Pseudomonadati</taxon>
        <taxon>Pseudomonadota</taxon>
        <taxon>Gammaproteobacteria</taxon>
        <taxon>Enterobacterales</taxon>
        <taxon>Enterobacteriaceae</taxon>
        <taxon>Cedecea</taxon>
    </lineage>
</organism>
<dbReference type="EMBL" id="UAVU01000009">
    <property type="protein sequence ID" value="SQC92015.1"/>
    <property type="molecule type" value="Genomic_DNA"/>
</dbReference>
<reference evidence="2 4" key="1">
    <citation type="submission" date="2017-09" db="EMBL/GenBank/DDBJ databases">
        <title>FDA dAtabase for Regulatory Grade micrObial Sequences (FDA-ARGOS): Supporting development and validation of Infectious Disease Dx tests.</title>
        <authorList>
            <person name="Minogue T."/>
            <person name="Wolcott M."/>
            <person name="Wasieloski L."/>
            <person name="Aguilar W."/>
            <person name="Moore D."/>
            <person name="Tallon L."/>
            <person name="Sadzewicz L."/>
            <person name="Ott S."/>
            <person name="Zhao X."/>
            <person name="Nagaraj S."/>
            <person name="Vavikolanu K."/>
            <person name="Aluvathingal J."/>
            <person name="Nadendla S."/>
            <person name="Sichtig H."/>
        </authorList>
    </citation>
    <scope>NUCLEOTIDE SEQUENCE [LARGE SCALE GENOMIC DNA]</scope>
    <source>
        <strain evidence="2 4">FDAARGOS_392</strain>
        <plasmid evidence="2 4">unnamed</plasmid>
    </source>
</reference>
<evidence type="ECO:0000313" key="3">
    <source>
        <dbReference type="EMBL" id="SQC92015.1"/>
    </source>
</evidence>
<evidence type="ECO:0000313" key="5">
    <source>
        <dbReference type="Proteomes" id="UP000251197"/>
    </source>
</evidence>
<proteinExistence type="predicted"/>
<keyword evidence="2" id="KW-0614">Plasmid</keyword>
<dbReference type="AlphaFoldDB" id="A0A291E5I5"/>
<feature type="signal peptide" evidence="1">
    <location>
        <begin position="1"/>
        <end position="20"/>
    </location>
</feature>
<sequence length="106" mass="11132">MSLSQLIAISLLFLSGGVSAQNCPKIISAISHGKTIAQVEVPTTVGIEVSGDEQSVNADNTLVLFKGDSKLSLTFPSGEILKMQSDNITIRSCIPDSTTAQKQAKP</sequence>
<protein>
    <submittedName>
        <fullName evidence="2">Uncharacterized protein</fullName>
    </submittedName>
</protein>
<evidence type="ECO:0000256" key="1">
    <source>
        <dbReference type="SAM" id="SignalP"/>
    </source>
</evidence>